<proteinExistence type="predicted"/>
<reference evidence="2" key="1">
    <citation type="submission" date="2016-10" db="EMBL/GenBank/DDBJ databases">
        <title>Sequence of Gallionella enrichment culture.</title>
        <authorList>
            <person name="Poehlein A."/>
            <person name="Muehling M."/>
            <person name="Daniel R."/>
        </authorList>
    </citation>
    <scope>NUCLEOTIDE SEQUENCE</scope>
</reference>
<dbReference type="Pfam" id="PF13835">
    <property type="entry name" value="DUF4194"/>
    <property type="match status" value="1"/>
</dbReference>
<comment type="caution">
    <text evidence="2">The sequence shown here is derived from an EMBL/GenBank/DDBJ whole genome shotgun (WGS) entry which is preliminary data.</text>
</comment>
<evidence type="ECO:0000313" key="2">
    <source>
        <dbReference type="EMBL" id="OIQ97618.1"/>
    </source>
</evidence>
<accession>A0A1J5RPU4</accession>
<gene>
    <name evidence="2" type="ORF">GALL_203770</name>
</gene>
<protein>
    <recommendedName>
        <fullName evidence="3">DUF4194 domain-containing protein</fullName>
    </recommendedName>
</protein>
<feature type="compositionally biased region" description="Basic and acidic residues" evidence="1">
    <location>
        <begin position="213"/>
        <end position="223"/>
    </location>
</feature>
<dbReference type="AlphaFoldDB" id="A0A1J5RPU4"/>
<dbReference type="InterPro" id="IPR025449">
    <property type="entry name" value="JetB"/>
</dbReference>
<sequence>MSEYWTSLSEACDGVIMPEDFAAVAYRLMTDQCLYHADRGSRTAYGIVDRYEREYAKVLAPFGVHLKVNRIAMYAVALPVHPKTIPAGKAETLFALVLRGIYEDFARNGHITDAGEVHCGLVELTERYRLMTGEDLTGGKGLFDSLMRTSHRWGIARWLDENEMPIAPSDSDSAIAIRPAIIDILGETALRRLALWQQSNAAIDGTSVSPSSDTDREVTDEAS</sequence>
<organism evidence="2">
    <name type="scientific">mine drainage metagenome</name>
    <dbReference type="NCBI Taxonomy" id="410659"/>
    <lineage>
        <taxon>unclassified sequences</taxon>
        <taxon>metagenomes</taxon>
        <taxon>ecological metagenomes</taxon>
    </lineage>
</organism>
<name>A0A1J5RPU4_9ZZZZ</name>
<evidence type="ECO:0008006" key="3">
    <source>
        <dbReference type="Google" id="ProtNLM"/>
    </source>
</evidence>
<feature type="region of interest" description="Disordered" evidence="1">
    <location>
        <begin position="204"/>
        <end position="223"/>
    </location>
</feature>
<evidence type="ECO:0000256" key="1">
    <source>
        <dbReference type="SAM" id="MobiDB-lite"/>
    </source>
</evidence>
<dbReference type="EMBL" id="MLJW01000130">
    <property type="protein sequence ID" value="OIQ97618.1"/>
    <property type="molecule type" value="Genomic_DNA"/>
</dbReference>